<dbReference type="RefSeq" id="WP_232242419.1">
    <property type="nucleotide sequence ID" value="NZ_JBHEZZ010000035.1"/>
</dbReference>
<feature type="region of interest" description="Disordered" evidence="1">
    <location>
        <begin position="1"/>
        <end position="31"/>
    </location>
</feature>
<evidence type="ECO:0000256" key="1">
    <source>
        <dbReference type="SAM" id="MobiDB-lite"/>
    </source>
</evidence>
<reference evidence="2 3" key="1">
    <citation type="submission" date="2024-09" db="EMBL/GenBank/DDBJ databases">
        <authorList>
            <person name="Lee S.D."/>
        </authorList>
    </citation>
    <scope>NUCLEOTIDE SEQUENCE [LARGE SCALE GENOMIC DNA]</scope>
    <source>
        <strain evidence="2 3">N1-5</strain>
    </source>
</reference>
<gene>
    <name evidence="2" type="ORF">ACEZDJ_37000</name>
</gene>
<proteinExistence type="predicted"/>
<comment type="caution">
    <text evidence="2">The sequence shown here is derived from an EMBL/GenBank/DDBJ whole genome shotgun (WGS) entry which is preliminary data.</text>
</comment>
<sequence length="90" mass="9400">MNHTDSTEHSGHGGHGGHGAHIVVHPPTMTTRPPYRGVEILGTVVGKAYNLADVEEFARRAGLEDIDVAQSEAVAWVGGGPGFWGADTGE</sequence>
<evidence type="ECO:0000313" key="2">
    <source>
        <dbReference type="EMBL" id="MFC1406899.1"/>
    </source>
</evidence>
<feature type="compositionally biased region" description="Basic and acidic residues" evidence="1">
    <location>
        <begin position="1"/>
        <end position="11"/>
    </location>
</feature>
<evidence type="ECO:0000313" key="3">
    <source>
        <dbReference type="Proteomes" id="UP001592528"/>
    </source>
</evidence>
<organism evidence="2 3">
    <name type="scientific">Streptacidiphilus cavernicola</name>
    <dbReference type="NCBI Taxonomy" id="3342716"/>
    <lineage>
        <taxon>Bacteria</taxon>
        <taxon>Bacillati</taxon>
        <taxon>Actinomycetota</taxon>
        <taxon>Actinomycetes</taxon>
        <taxon>Kitasatosporales</taxon>
        <taxon>Streptomycetaceae</taxon>
        <taxon>Streptacidiphilus</taxon>
    </lineage>
</organism>
<dbReference type="EMBL" id="JBHEZZ010000035">
    <property type="protein sequence ID" value="MFC1406899.1"/>
    <property type="molecule type" value="Genomic_DNA"/>
</dbReference>
<dbReference type="Proteomes" id="UP001592528">
    <property type="component" value="Unassembled WGS sequence"/>
</dbReference>
<keyword evidence="3" id="KW-1185">Reference proteome</keyword>
<accession>A0ABV6UZK6</accession>
<protein>
    <submittedName>
        <fullName evidence="2">Uncharacterized protein</fullName>
    </submittedName>
</protein>
<name>A0ABV6UZK6_9ACTN</name>